<evidence type="ECO:0000256" key="2">
    <source>
        <dbReference type="ARBA" id="ARBA00022679"/>
    </source>
</evidence>
<evidence type="ECO:0000256" key="9">
    <source>
        <dbReference type="ARBA" id="ARBA00038867"/>
    </source>
</evidence>
<dbReference type="Pfam" id="PF03062">
    <property type="entry name" value="MBOAT"/>
    <property type="match status" value="1"/>
</dbReference>
<keyword evidence="3" id="KW-0879">Wnt signaling pathway</keyword>
<keyword evidence="5 12" id="KW-1133">Transmembrane helix</keyword>
<proteinExistence type="inferred from homology"/>
<feature type="transmembrane region" description="Helical" evidence="12">
    <location>
        <begin position="318"/>
        <end position="338"/>
    </location>
</feature>
<feature type="transmembrane region" description="Helical" evidence="12">
    <location>
        <begin position="154"/>
        <end position="173"/>
    </location>
</feature>
<feature type="transmembrane region" description="Helical" evidence="12">
    <location>
        <begin position="129"/>
        <end position="148"/>
    </location>
</feature>
<evidence type="ECO:0000256" key="3">
    <source>
        <dbReference type="ARBA" id="ARBA00022687"/>
    </source>
</evidence>
<evidence type="ECO:0000256" key="8">
    <source>
        <dbReference type="ARBA" id="ARBA00038269"/>
    </source>
</evidence>
<dbReference type="GO" id="GO:1990698">
    <property type="term" value="F:palmitoleoyltransferase activity"/>
    <property type="evidence" value="ECO:0007669"/>
    <property type="project" value="UniProtKB-EC"/>
</dbReference>
<evidence type="ECO:0000256" key="5">
    <source>
        <dbReference type="ARBA" id="ARBA00022989"/>
    </source>
</evidence>
<keyword evidence="2" id="KW-0808">Transferase</keyword>
<evidence type="ECO:0000256" key="10">
    <source>
        <dbReference type="ARBA" id="ARBA00040371"/>
    </source>
</evidence>
<accession>A0ABD6EEU7</accession>
<comment type="catalytic activity">
    <reaction evidence="11">
        <text>[Wnt protein]-L-serine + (9Z)-hexadecenoyl-CoA = [Wnt protein]-O-(9Z)-hexadecenoyl-L-serine + CoA</text>
        <dbReference type="Rhea" id="RHEA:45336"/>
        <dbReference type="Rhea" id="RHEA-COMP:11170"/>
        <dbReference type="Rhea" id="RHEA-COMP:11171"/>
        <dbReference type="ChEBI" id="CHEBI:29999"/>
        <dbReference type="ChEBI" id="CHEBI:57287"/>
        <dbReference type="ChEBI" id="CHEBI:61540"/>
        <dbReference type="ChEBI" id="CHEBI:85189"/>
        <dbReference type="EC" id="2.3.1.250"/>
    </reaction>
</comment>
<keyword evidence="6 12" id="KW-0472">Membrane</keyword>
<evidence type="ECO:0000256" key="4">
    <source>
        <dbReference type="ARBA" id="ARBA00022692"/>
    </source>
</evidence>
<comment type="subcellular location">
    <subcellularLocation>
        <location evidence="1">Membrane</location>
        <topology evidence="1">Multi-pass membrane protein</topology>
    </subcellularLocation>
</comment>
<dbReference type="GO" id="GO:0016020">
    <property type="term" value="C:membrane"/>
    <property type="evidence" value="ECO:0007669"/>
    <property type="project" value="UniProtKB-SubCell"/>
</dbReference>
<keyword evidence="4 12" id="KW-0812">Transmembrane</keyword>
<dbReference type="InterPro" id="IPR049941">
    <property type="entry name" value="LPLAT_7/PORCN-like"/>
</dbReference>
<dbReference type="AlphaFoldDB" id="A0ABD6EEU7"/>
<feature type="transmembrane region" description="Helical" evidence="12">
    <location>
        <begin position="185"/>
        <end position="203"/>
    </location>
</feature>
<evidence type="ECO:0000256" key="11">
    <source>
        <dbReference type="ARBA" id="ARBA00047978"/>
    </source>
</evidence>
<dbReference type="PANTHER" id="PTHR13906:SF12">
    <property type="entry name" value="PROTEIN-SERINE O-PALMITOLEOYLTRANSFERASE PORCUPINE"/>
    <property type="match status" value="1"/>
</dbReference>
<dbReference type="GO" id="GO:0016055">
    <property type="term" value="P:Wnt signaling pathway"/>
    <property type="evidence" value="ECO:0007669"/>
    <property type="project" value="UniProtKB-KW"/>
</dbReference>
<evidence type="ECO:0000256" key="7">
    <source>
        <dbReference type="ARBA" id="ARBA00023315"/>
    </source>
</evidence>
<keyword evidence="7" id="KW-0012">Acyltransferase</keyword>
<comment type="caution">
    <text evidence="13">The sequence shown here is derived from an EMBL/GenBank/DDBJ whole genome shotgun (WGS) entry which is preliminary data.</text>
</comment>
<dbReference type="EMBL" id="JBGFUD010003280">
    <property type="protein sequence ID" value="MFH4978530.1"/>
    <property type="molecule type" value="Genomic_DNA"/>
</dbReference>
<feature type="transmembrane region" description="Helical" evidence="12">
    <location>
        <begin position="105"/>
        <end position="122"/>
    </location>
</feature>
<reference evidence="13 14" key="1">
    <citation type="submission" date="2024-08" db="EMBL/GenBank/DDBJ databases">
        <title>Gnathostoma spinigerum genome.</title>
        <authorList>
            <person name="Gonzalez-Bertolin B."/>
            <person name="Monzon S."/>
            <person name="Zaballos A."/>
            <person name="Jimenez P."/>
            <person name="Dekumyoy P."/>
            <person name="Varona S."/>
            <person name="Cuesta I."/>
            <person name="Sumanam S."/>
            <person name="Adisakwattana P."/>
            <person name="Gasser R.B."/>
            <person name="Hernandez-Gonzalez A."/>
            <person name="Young N.D."/>
            <person name="Perteguer M.J."/>
        </authorList>
    </citation>
    <scope>NUCLEOTIDE SEQUENCE [LARGE SCALE GENOMIC DNA]</scope>
    <source>
        <strain evidence="13">AL3</strain>
        <tissue evidence="13">Liver</tissue>
    </source>
</reference>
<feature type="transmembrane region" description="Helical" evidence="12">
    <location>
        <begin position="223"/>
        <end position="243"/>
    </location>
</feature>
<evidence type="ECO:0000313" key="13">
    <source>
        <dbReference type="EMBL" id="MFH4978530.1"/>
    </source>
</evidence>
<name>A0ABD6EEU7_9BILA</name>
<dbReference type="PANTHER" id="PTHR13906">
    <property type="entry name" value="PORCUPINE"/>
    <property type="match status" value="1"/>
</dbReference>
<organism evidence="13 14">
    <name type="scientific">Gnathostoma spinigerum</name>
    <dbReference type="NCBI Taxonomy" id="75299"/>
    <lineage>
        <taxon>Eukaryota</taxon>
        <taxon>Metazoa</taxon>
        <taxon>Ecdysozoa</taxon>
        <taxon>Nematoda</taxon>
        <taxon>Chromadorea</taxon>
        <taxon>Rhabditida</taxon>
        <taxon>Spirurina</taxon>
        <taxon>Gnathostomatomorpha</taxon>
        <taxon>Gnathostomatoidea</taxon>
        <taxon>Gnathostomatidae</taxon>
        <taxon>Gnathostoma</taxon>
    </lineage>
</organism>
<evidence type="ECO:0000256" key="1">
    <source>
        <dbReference type="ARBA" id="ARBA00004141"/>
    </source>
</evidence>
<dbReference type="EC" id="2.3.1.250" evidence="9"/>
<protein>
    <recommendedName>
        <fullName evidence="10">Protein-serine O-palmitoleoyltransferase porcupine</fullName>
        <ecNumber evidence="9">2.3.1.250</ecNumber>
    </recommendedName>
</protein>
<dbReference type="Proteomes" id="UP001608902">
    <property type="component" value="Unassembled WGS sequence"/>
</dbReference>
<feature type="transmembrane region" description="Helical" evidence="12">
    <location>
        <begin position="436"/>
        <end position="457"/>
    </location>
</feature>
<sequence length="458" mass="52213">MDVHRTEEIQLDRGRNSDYDNVIYNFEEGEYSTFASETTPKEVLLLCSSGVLSSLLSTIVKLITFSIMKRFLAYSTQLKGSVSDFIITICGMYMLYTSLSISSTFPWFILYVFTPTTVIILSRSWHFKSGFISSFTAVGGIIFLQCLLEPDIFASFRGVLMITAMKITSYAYDVDSGYRIKWLEYLSYIFDPSSVLFGPWFSISDFTIWKLTKTLKEEVTDLIYASFSLLIALIFVTYSTCIIDSVFPQSGFWYYFGVAQSFRTSHYFVCYLSQSMMLTSGLSVGSITQWSRIEFPQSLVDVVVSWNLPMHRFLRKYVFLKFRSSGIGIAIFATYAFSSLLHGVNFQLSAVLLSLGLYTYAETRIRKRLSVRLDACVSVKECKEDCYHAYKKSSLLVTALSLMFTLLSVGHLIYLGMVFDGSGETTGYSAIHTLSVWRRCYFISHFVAFCTLLMSFFI</sequence>
<evidence type="ECO:0000256" key="6">
    <source>
        <dbReference type="ARBA" id="ARBA00023136"/>
    </source>
</evidence>
<gene>
    <name evidence="13" type="ORF">AB6A40_005239</name>
</gene>
<keyword evidence="14" id="KW-1185">Reference proteome</keyword>
<dbReference type="InterPro" id="IPR004299">
    <property type="entry name" value="MBOAT_fam"/>
</dbReference>
<feature type="transmembrane region" description="Helical" evidence="12">
    <location>
        <begin position="395"/>
        <end position="416"/>
    </location>
</feature>
<evidence type="ECO:0000313" key="14">
    <source>
        <dbReference type="Proteomes" id="UP001608902"/>
    </source>
</evidence>
<evidence type="ECO:0000256" key="12">
    <source>
        <dbReference type="SAM" id="Phobius"/>
    </source>
</evidence>
<comment type="similarity">
    <text evidence="8">Belongs to the membrane-bound acyltransferase family. Porcupine subfamily.</text>
</comment>